<evidence type="ECO:0000313" key="3">
    <source>
        <dbReference type="EMBL" id="GGE11934.1"/>
    </source>
</evidence>
<comment type="caution">
    <text evidence="3">The sequence shown here is derived from an EMBL/GenBank/DDBJ whole genome shotgun (WGS) entry which is preliminary data.</text>
</comment>
<evidence type="ECO:0000313" key="4">
    <source>
        <dbReference type="Proteomes" id="UP000635071"/>
    </source>
</evidence>
<feature type="transmembrane region" description="Helical" evidence="1">
    <location>
        <begin position="662"/>
        <end position="683"/>
    </location>
</feature>
<gene>
    <name evidence="3" type="ORF">GCM10011529_17810</name>
</gene>
<feature type="transmembrane region" description="Helical" evidence="1">
    <location>
        <begin position="621"/>
        <end position="642"/>
    </location>
</feature>
<feature type="transmembrane region" description="Helical" evidence="1">
    <location>
        <begin position="723"/>
        <end position="742"/>
    </location>
</feature>
<dbReference type="PANTHER" id="PTHR43767">
    <property type="entry name" value="LONG-CHAIN-FATTY-ACID--COA LIGASE"/>
    <property type="match status" value="1"/>
</dbReference>
<dbReference type="Pfam" id="PF00501">
    <property type="entry name" value="AMP-binding"/>
    <property type="match status" value="1"/>
</dbReference>
<dbReference type="InterPro" id="IPR020845">
    <property type="entry name" value="AMP-binding_CS"/>
</dbReference>
<dbReference type="RefSeq" id="WP_188762589.1">
    <property type="nucleotide sequence ID" value="NZ_BMJM01000005.1"/>
</dbReference>
<feature type="transmembrane region" description="Helical" evidence="1">
    <location>
        <begin position="695"/>
        <end position="717"/>
    </location>
</feature>
<proteinExistence type="predicted"/>
<name>A0A916ZSC8_9SPHN</name>
<keyword evidence="1" id="KW-0812">Transmembrane</keyword>
<dbReference type="PANTHER" id="PTHR43767:SF1">
    <property type="entry name" value="NONRIBOSOMAL PEPTIDE SYNTHASE PES1 (EUROFUNG)-RELATED"/>
    <property type="match status" value="1"/>
</dbReference>
<evidence type="ECO:0000256" key="1">
    <source>
        <dbReference type="SAM" id="Phobius"/>
    </source>
</evidence>
<organism evidence="3 4">
    <name type="scientific">Sandarakinorhabdus glacialis</name>
    <dbReference type="NCBI Taxonomy" id="1614636"/>
    <lineage>
        <taxon>Bacteria</taxon>
        <taxon>Pseudomonadati</taxon>
        <taxon>Pseudomonadota</taxon>
        <taxon>Alphaproteobacteria</taxon>
        <taxon>Sphingomonadales</taxon>
        <taxon>Sphingosinicellaceae</taxon>
        <taxon>Sandarakinorhabdus</taxon>
    </lineage>
</organism>
<accession>A0A916ZSC8</accession>
<dbReference type="SUPFAM" id="SSF56801">
    <property type="entry name" value="Acetyl-CoA synthetase-like"/>
    <property type="match status" value="1"/>
</dbReference>
<dbReference type="EMBL" id="BMJM01000005">
    <property type="protein sequence ID" value="GGE11934.1"/>
    <property type="molecule type" value="Genomic_DNA"/>
</dbReference>
<dbReference type="InterPro" id="IPR000873">
    <property type="entry name" value="AMP-dep_synth/lig_dom"/>
</dbReference>
<keyword evidence="4" id="KW-1185">Reference proteome</keyword>
<dbReference type="Proteomes" id="UP000635071">
    <property type="component" value="Unassembled WGS sequence"/>
</dbReference>
<feature type="transmembrane region" description="Helical" evidence="1">
    <location>
        <begin position="773"/>
        <end position="789"/>
    </location>
</feature>
<feature type="transmembrane region" description="Helical" evidence="1">
    <location>
        <begin position="796"/>
        <end position="818"/>
    </location>
</feature>
<feature type="domain" description="AMP-dependent synthetase/ligase" evidence="2">
    <location>
        <begin position="124"/>
        <end position="337"/>
    </location>
</feature>
<dbReference type="AlphaFoldDB" id="A0A916ZSC8"/>
<dbReference type="InterPro" id="IPR042099">
    <property type="entry name" value="ANL_N_sf"/>
</dbReference>
<keyword evidence="1" id="KW-0472">Membrane</keyword>
<sequence>MLEDLVLTADNGADWARRLDRHADRTALLTADGAALTYGELLARADAMIAAAAPDGERRLTALLVRNDVASIAAYLGCLRAGNPVLLLDADGDAGRVLATFAPGLTMWPSDGRVEVGGAPAALHPELALLLPTSGSTGSPKLVRLSGAAVAANAAAIVQYLELGPDERAVTTLPIHYSFGLSVLNSHLMAGASIIVTDVSMTHPDFAGMIERLRPTSLSGVPYSFELLERSGLEARLPDSIRSLTQAGGRLPADRVRALAARGDTQGFRFFAMYGQTEASPRMAWLPHEQAAEFPDCIGRAIPGGAFSLLGDDGAVIEAAETPGELVYRGPNVMMGYALERGDLALASGPGELRTGDIAVRNSAGLYRIVGRASRFAKIAGLRIGFDDIEALLRQAGHEAVVSGDDTLVTVHVEAAVTAEARERIETLTAERCHIPEAAIAVVAGPVPRLATGKTDYAAVRRAGTAAAAARQAVAETGAHPILVGYRRAFNRSALTGEASFQALGGDSMSYVNVAVAIEKSLGQLPAQWEAMPISALVAMAPEPGTSHGRRGTRIGTETLVRLLALALVITGHAAPLDSEFLRGGAAILFLMAGYNLARFQRSAFEAGRTGPALTGSLERMILPYMVVMIPLLLASGAAWSWGWFTLVSVFTVDDAQRGPLFAFWFIETVFHALLLTILVFKVPPLRRLSRARPFVFSLALLAGALAAEILVPRYVFDDANPVSLTIDAQYYLYVLGWMALIARGRWQVMTVVVLVVVLSGWDYGLMSARQTWLSLAIATLLAVPWVPVPDRAAAIVLRIASAGYFIYISHVMMAHLLKYRFDLAGQTEIMVPALLVLSVVAGLVFERAWMAAGGLISRNFRRLRREREHS</sequence>
<evidence type="ECO:0000259" key="2">
    <source>
        <dbReference type="Pfam" id="PF00501"/>
    </source>
</evidence>
<reference evidence="3" key="2">
    <citation type="submission" date="2020-09" db="EMBL/GenBank/DDBJ databases">
        <authorList>
            <person name="Sun Q."/>
            <person name="Zhou Y."/>
        </authorList>
    </citation>
    <scope>NUCLEOTIDE SEQUENCE</scope>
    <source>
        <strain evidence="3">CGMCC 1.15519</strain>
    </source>
</reference>
<dbReference type="Gene3D" id="3.40.50.12780">
    <property type="entry name" value="N-terminal domain of ligase-like"/>
    <property type="match status" value="1"/>
</dbReference>
<dbReference type="PROSITE" id="PS00455">
    <property type="entry name" value="AMP_BINDING"/>
    <property type="match status" value="1"/>
</dbReference>
<protein>
    <submittedName>
        <fullName evidence="3">AMP-dependent synthetase</fullName>
    </submittedName>
</protein>
<feature type="transmembrane region" description="Helical" evidence="1">
    <location>
        <begin position="749"/>
        <end position="767"/>
    </location>
</feature>
<reference evidence="3" key="1">
    <citation type="journal article" date="2014" name="Int. J. Syst. Evol. Microbiol.">
        <title>Complete genome sequence of Corynebacterium casei LMG S-19264T (=DSM 44701T), isolated from a smear-ripened cheese.</title>
        <authorList>
            <consortium name="US DOE Joint Genome Institute (JGI-PGF)"/>
            <person name="Walter F."/>
            <person name="Albersmeier A."/>
            <person name="Kalinowski J."/>
            <person name="Ruckert C."/>
        </authorList>
    </citation>
    <scope>NUCLEOTIDE SEQUENCE</scope>
    <source>
        <strain evidence="3">CGMCC 1.15519</strain>
    </source>
</reference>
<dbReference type="InterPro" id="IPR050237">
    <property type="entry name" value="ATP-dep_AMP-bd_enzyme"/>
</dbReference>
<keyword evidence="1" id="KW-1133">Transmembrane helix</keyword>
<feature type="transmembrane region" description="Helical" evidence="1">
    <location>
        <begin position="830"/>
        <end position="857"/>
    </location>
</feature>
<feature type="transmembrane region" description="Helical" evidence="1">
    <location>
        <begin position="581"/>
        <end position="600"/>
    </location>
</feature>